<proteinExistence type="predicted"/>
<keyword evidence="1" id="KW-0175">Coiled coil</keyword>
<keyword evidence="4" id="KW-1185">Reference proteome</keyword>
<sequence>MKALFSLASVAVVMLASTAHATDERPSHFKGEDSPTWEVAQENLSEYNQRLAKLVNQDQLSADDLHQVHQLTYTLENALERMEEELEKVAETLEKVHVASETNKPDTVKKEGEKYLTDVEKLLSK</sequence>
<evidence type="ECO:0000256" key="1">
    <source>
        <dbReference type="SAM" id="Coils"/>
    </source>
</evidence>
<gene>
    <name evidence="3" type="ORF">CBP12_11095</name>
</gene>
<feature type="coiled-coil region" evidence="1">
    <location>
        <begin position="37"/>
        <end position="99"/>
    </location>
</feature>
<evidence type="ECO:0000256" key="2">
    <source>
        <dbReference type="SAM" id="SignalP"/>
    </source>
</evidence>
<dbReference type="Pfam" id="PF20531">
    <property type="entry name" value="DUF6746"/>
    <property type="match status" value="1"/>
</dbReference>
<evidence type="ECO:0000313" key="3">
    <source>
        <dbReference type="EMBL" id="ART80621.1"/>
    </source>
</evidence>
<keyword evidence="2" id="KW-0732">Signal</keyword>
<protein>
    <submittedName>
        <fullName evidence="3">Uncharacterized protein</fullName>
    </submittedName>
</protein>
<dbReference type="AlphaFoldDB" id="A0A1Y0CZ66"/>
<reference evidence="4" key="1">
    <citation type="submission" date="2017-05" db="EMBL/GenBank/DDBJ databases">
        <authorList>
            <person name="Sung H."/>
        </authorList>
    </citation>
    <scope>NUCLEOTIDE SEQUENCE [LARGE SCALE GENOMIC DNA]</scope>
    <source>
        <strain evidence="4">AMac2203</strain>
    </source>
</reference>
<organism evidence="3 4">
    <name type="scientific">Oceanisphaera avium</name>
    <dbReference type="NCBI Taxonomy" id="1903694"/>
    <lineage>
        <taxon>Bacteria</taxon>
        <taxon>Pseudomonadati</taxon>
        <taxon>Pseudomonadota</taxon>
        <taxon>Gammaproteobacteria</taxon>
        <taxon>Aeromonadales</taxon>
        <taxon>Aeromonadaceae</taxon>
        <taxon>Oceanisphaera</taxon>
    </lineage>
</organism>
<dbReference type="KEGG" id="ocm:CBP12_11095"/>
<evidence type="ECO:0000313" key="4">
    <source>
        <dbReference type="Proteomes" id="UP000243793"/>
    </source>
</evidence>
<accession>A0A1Y0CZ66</accession>
<dbReference type="Proteomes" id="UP000243793">
    <property type="component" value="Chromosome"/>
</dbReference>
<dbReference type="EMBL" id="CP021376">
    <property type="protein sequence ID" value="ART80621.1"/>
    <property type="molecule type" value="Genomic_DNA"/>
</dbReference>
<dbReference type="RefSeq" id="WP_086964490.1">
    <property type="nucleotide sequence ID" value="NZ_CP021376.1"/>
</dbReference>
<dbReference type="OrthoDB" id="5975812at2"/>
<feature type="chain" id="PRO_5012711028" evidence="2">
    <location>
        <begin position="22"/>
        <end position="125"/>
    </location>
</feature>
<feature type="signal peptide" evidence="2">
    <location>
        <begin position="1"/>
        <end position="21"/>
    </location>
</feature>
<name>A0A1Y0CZ66_9GAMM</name>
<dbReference type="InterPro" id="IPR046634">
    <property type="entry name" value="DUF6746"/>
</dbReference>